<evidence type="ECO:0000256" key="1">
    <source>
        <dbReference type="ARBA" id="ARBA00001946"/>
    </source>
</evidence>
<gene>
    <name evidence="7" type="ORF">BJY26_000007</name>
</gene>
<feature type="binding site" evidence="4">
    <location>
        <position position="112"/>
    </location>
    <ligand>
        <name>substrate</name>
    </ligand>
</feature>
<keyword evidence="7" id="KW-0456">Lyase</keyword>
<dbReference type="Pfam" id="PF03328">
    <property type="entry name" value="HpcH_HpaI"/>
    <property type="match status" value="1"/>
</dbReference>
<comment type="caution">
    <text evidence="7">The sequence shown here is derived from an EMBL/GenBank/DDBJ whole genome shotgun (WGS) entry which is preliminary data.</text>
</comment>
<evidence type="ECO:0000313" key="8">
    <source>
        <dbReference type="Proteomes" id="UP000539111"/>
    </source>
</evidence>
<dbReference type="SUPFAM" id="SSF51621">
    <property type="entry name" value="Phosphoenolpyruvate/pyruvate domain"/>
    <property type="match status" value="1"/>
</dbReference>
<dbReference type="GO" id="GO:0000287">
    <property type="term" value="F:magnesium ion binding"/>
    <property type="evidence" value="ECO:0007669"/>
    <property type="project" value="TreeGrafter"/>
</dbReference>
<feature type="binding site" evidence="5">
    <location>
        <position position="138"/>
    </location>
    <ligand>
        <name>Mg(2+)</name>
        <dbReference type="ChEBI" id="CHEBI:18420"/>
    </ligand>
</feature>
<sequence>MPALSDCPAWLFCPADRPDRYSKAAAAADVVIVDLEDAVAASDKAGARTAVQGSELDPARTVIRINPAGTRAHELDVAMLRQTRYTTVMLPKADSAAAVSELAPWNVVALIETPLGVVRAAEIAAAQGTIGMMWGAEDLVASLGGGSSRRQNGEYRDVARHARSVTLVAAAAFDRFALDAVHLDIADEAGLADEARDGCAVGFSGTACIHPSQVPTVRSAYRPTAQQTAWAERVLAAAQGERGVFSFDGTMVDAPVLRHAEQIVHRAGRE</sequence>
<evidence type="ECO:0000256" key="4">
    <source>
        <dbReference type="PIRSR" id="PIRSR015582-1"/>
    </source>
</evidence>
<reference evidence="7 8" key="1">
    <citation type="submission" date="2020-07" db="EMBL/GenBank/DDBJ databases">
        <title>Sequencing the genomes of 1000 actinobacteria strains.</title>
        <authorList>
            <person name="Klenk H.-P."/>
        </authorList>
    </citation>
    <scope>NUCLEOTIDE SEQUENCE [LARGE SCALE GENOMIC DNA]</scope>
    <source>
        <strain evidence="7 8">DSM 26341</strain>
    </source>
</reference>
<evidence type="ECO:0000259" key="6">
    <source>
        <dbReference type="Pfam" id="PF03328"/>
    </source>
</evidence>
<keyword evidence="8" id="KW-1185">Reference proteome</keyword>
<keyword evidence="2 5" id="KW-0479">Metal-binding</keyword>
<evidence type="ECO:0000256" key="3">
    <source>
        <dbReference type="ARBA" id="ARBA00022842"/>
    </source>
</evidence>
<organism evidence="7 8">
    <name type="scientific">Spelaeicoccus albus</name>
    <dbReference type="NCBI Taxonomy" id="1280376"/>
    <lineage>
        <taxon>Bacteria</taxon>
        <taxon>Bacillati</taxon>
        <taxon>Actinomycetota</taxon>
        <taxon>Actinomycetes</taxon>
        <taxon>Micrococcales</taxon>
        <taxon>Brevibacteriaceae</taxon>
        <taxon>Spelaeicoccus</taxon>
    </lineage>
</organism>
<dbReference type="InterPro" id="IPR040442">
    <property type="entry name" value="Pyrv_kinase-like_dom_sf"/>
</dbReference>
<accession>A0A7Z0A8R5</accession>
<dbReference type="GO" id="GO:0008816">
    <property type="term" value="F:citryl-CoA lyase activity"/>
    <property type="evidence" value="ECO:0007669"/>
    <property type="project" value="UniProtKB-EC"/>
</dbReference>
<dbReference type="EMBL" id="JACBZP010000001">
    <property type="protein sequence ID" value="NYI65701.1"/>
    <property type="molecule type" value="Genomic_DNA"/>
</dbReference>
<dbReference type="InterPro" id="IPR015813">
    <property type="entry name" value="Pyrv/PenolPyrv_kinase-like_dom"/>
</dbReference>
<dbReference type="Gene3D" id="3.20.20.60">
    <property type="entry name" value="Phosphoenolpyruvate-binding domains"/>
    <property type="match status" value="1"/>
</dbReference>
<name>A0A7Z0A8R5_9MICO</name>
<dbReference type="AlphaFoldDB" id="A0A7Z0A8R5"/>
<feature type="binding site" evidence="5">
    <location>
        <position position="112"/>
    </location>
    <ligand>
        <name>Mg(2+)</name>
        <dbReference type="ChEBI" id="CHEBI:18420"/>
    </ligand>
</feature>
<dbReference type="PANTHER" id="PTHR32308:SF10">
    <property type="entry name" value="CITRATE LYASE SUBUNIT BETA"/>
    <property type="match status" value="1"/>
</dbReference>
<proteinExistence type="predicted"/>
<dbReference type="PANTHER" id="PTHR32308">
    <property type="entry name" value="LYASE BETA SUBUNIT, PUTATIVE (AFU_ORTHOLOGUE AFUA_4G13030)-RELATED"/>
    <property type="match status" value="1"/>
</dbReference>
<dbReference type="InterPro" id="IPR005000">
    <property type="entry name" value="Aldolase/citrate-lyase_domain"/>
</dbReference>
<dbReference type="EC" id="4.1.3.34" evidence="7"/>
<dbReference type="PIRSF" id="PIRSF015582">
    <property type="entry name" value="Cit_lyase_B"/>
    <property type="match status" value="1"/>
</dbReference>
<dbReference type="RefSeq" id="WP_179424609.1">
    <property type="nucleotide sequence ID" value="NZ_JACBZP010000001.1"/>
</dbReference>
<comment type="cofactor">
    <cofactor evidence="1">
        <name>Mg(2+)</name>
        <dbReference type="ChEBI" id="CHEBI:18420"/>
    </cofactor>
</comment>
<evidence type="ECO:0000256" key="2">
    <source>
        <dbReference type="ARBA" id="ARBA00022723"/>
    </source>
</evidence>
<feature type="binding site" evidence="4">
    <location>
        <position position="64"/>
    </location>
    <ligand>
        <name>substrate</name>
    </ligand>
</feature>
<protein>
    <submittedName>
        <fullName evidence="7">Citrate lyase subunit beta/citryl-CoA lyase</fullName>
        <ecNumber evidence="7">4.1.3.34</ecNumber>
    </submittedName>
</protein>
<feature type="domain" description="HpcH/HpaI aldolase/citrate lyase" evidence="6">
    <location>
        <begin position="11"/>
        <end position="211"/>
    </location>
</feature>
<evidence type="ECO:0000313" key="7">
    <source>
        <dbReference type="EMBL" id="NYI65701.1"/>
    </source>
</evidence>
<dbReference type="InterPro" id="IPR011206">
    <property type="entry name" value="Citrate_lyase_beta/mcl1/mcl2"/>
</dbReference>
<dbReference type="Proteomes" id="UP000539111">
    <property type="component" value="Unassembled WGS sequence"/>
</dbReference>
<keyword evidence="3 5" id="KW-0460">Magnesium</keyword>
<evidence type="ECO:0000256" key="5">
    <source>
        <dbReference type="PIRSR" id="PIRSR015582-2"/>
    </source>
</evidence>
<dbReference type="GO" id="GO:0006107">
    <property type="term" value="P:oxaloacetate metabolic process"/>
    <property type="evidence" value="ECO:0007669"/>
    <property type="project" value="TreeGrafter"/>
</dbReference>